<feature type="transmembrane region" description="Helical" evidence="1">
    <location>
        <begin position="148"/>
        <end position="169"/>
    </location>
</feature>
<keyword evidence="1" id="KW-0472">Membrane</keyword>
<keyword evidence="1" id="KW-1133">Transmembrane helix</keyword>
<evidence type="ECO:0000256" key="1">
    <source>
        <dbReference type="SAM" id="Phobius"/>
    </source>
</evidence>
<feature type="transmembrane region" description="Helical" evidence="1">
    <location>
        <begin position="117"/>
        <end position="136"/>
    </location>
</feature>
<protein>
    <submittedName>
        <fullName evidence="2">Uncharacterized protein</fullName>
    </submittedName>
</protein>
<proteinExistence type="predicted"/>
<dbReference type="Proteomes" id="UP001220324">
    <property type="component" value="Unassembled WGS sequence"/>
</dbReference>
<gene>
    <name evidence="2" type="ORF">N7494_009902</name>
</gene>
<feature type="transmembrane region" description="Helical" evidence="1">
    <location>
        <begin position="62"/>
        <end position="82"/>
    </location>
</feature>
<dbReference type="EMBL" id="JAQIZZ010000007">
    <property type="protein sequence ID" value="KAJ5533350.1"/>
    <property type="molecule type" value="Genomic_DNA"/>
</dbReference>
<reference evidence="2 3" key="1">
    <citation type="journal article" date="2023" name="IMA Fungus">
        <title>Comparative genomic study of the Penicillium genus elucidates a diverse pangenome and 15 lateral gene transfer events.</title>
        <authorList>
            <person name="Petersen C."/>
            <person name="Sorensen T."/>
            <person name="Nielsen M.R."/>
            <person name="Sondergaard T.E."/>
            <person name="Sorensen J.L."/>
            <person name="Fitzpatrick D.A."/>
            <person name="Frisvad J.C."/>
            <person name="Nielsen K.L."/>
        </authorList>
    </citation>
    <scope>NUCLEOTIDE SEQUENCE [LARGE SCALE GENOMIC DNA]</scope>
    <source>
        <strain evidence="2 3">IBT 35679</strain>
    </source>
</reference>
<evidence type="ECO:0000313" key="3">
    <source>
        <dbReference type="Proteomes" id="UP001220324"/>
    </source>
</evidence>
<organism evidence="2 3">
    <name type="scientific">Penicillium frequentans</name>
    <dbReference type="NCBI Taxonomy" id="3151616"/>
    <lineage>
        <taxon>Eukaryota</taxon>
        <taxon>Fungi</taxon>
        <taxon>Dikarya</taxon>
        <taxon>Ascomycota</taxon>
        <taxon>Pezizomycotina</taxon>
        <taxon>Eurotiomycetes</taxon>
        <taxon>Eurotiomycetidae</taxon>
        <taxon>Eurotiales</taxon>
        <taxon>Aspergillaceae</taxon>
        <taxon>Penicillium</taxon>
    </lineage>
</organism>
<sequence>MKPAMHKSVKSSVFVPWAKPAHLRSLPNEECVSSRASNPLPTRCINETPYARMLREEEEMDFIFNITVSAANWALLAGYLVVPGTFTSLQSSDQVEHALQTNKAGRTVLHTIQNPPLLSIACCLLLGGLAAFAWLLHFAKLRSNYIWLINRLFTPISLNAAAGLLTTIINVCASQRGNWSVMAIVTTVTTGATLTISLALLCFYKFHLLEKIKRDDAVFTFVLPPSRSE</sequence>
<dbReference type="AlphaFoldDB" id="A0AAD6CQW3"/>
<feature type="transmembrane region" description="Helical" evidence="1">
    <location>
        <begin position="181"/>
        <end position="204"/>
    </location>
</feature>
<keyword evidence="3" id="KW-1185">Reference proteome</keyword>
<accession>A0AAD6CQW3</accession>
<keyword evidence="1" id="KW-0812">Transmembrane</keyword>
<name>A0AAD6CQW3_9EURO</name>
<comment type="caution">
    <text evidence="2">The sequence shown here is derived from an EMBL/GenBank/DDBJ whole genome shotgun (WGS) entry which is preliminary data.</text>
</comment>
<evidence type="ECO:0000313" key="2">
    <source>
        <dbReference type="EMBL" id="KAJ5533350.1"/>
    </source>
</evidence>